<proteinExistence type="predicted"/>
<reference evidence="2" key="1">
    <citation type="submission" date="2014-07" db="EMBL/GenBank/DDBJ databases">
        <authorList>
            <person name="Urmite Genomes Urmite Genomes"/>
        </authorList>
    </citation>
    <scope>NUCLEOTIDE SEQUENCE</scope>
    <source>
        <strain evidence="2">11W110_air</strain>
    </source>
</reference>
<feature type="region of interest" description="Disordered" evidence="1">
    <location>
        <begin position="293"/>
        <end position="338"/>
    </location>
</feature>
<organism evidence="2">
    <name type="scientific">Arthrobacter saudimassiliensis</name>
    <dbReference type="NCBI Taxonomy" id="1461584"/>
    <lineage>
        <taxon>Bacteria</taxon>
        <taxon>Bacillati</taxon>
        <taxon>Actinomycetota</taxon>
        <taxon>Actinomycetes</taxon>
        <taxon>Micrococcales</taxon>
        <taxon>Micrococcaceae</taxon>
        <taxon>Arthrobacter</taxon>
    </lineage>
</organism>
<protein>
    <submittedName>
        <fullName evidence="2">Uncharacterized protein</fullName>
    </submittedName>
</protein>
<name>A0A078MTL9_9MICC</name>
<dbReference type="EMBL" id="LN483072">
    <property type="protein sequence ID" value="CEA09675.1"/>
    <property type="molecule type" value="Genomic_DNA"/>
</dbReference>
<evidence type="ECO:0000256" key="1">
    <source>
        <dbReference type="SAM" id="MobiDB-lite"/>
    </source>
</evidence>
<gene>
    <name evidence="2" type="ORF">BN1051_03047</name>
</gene>
<dbReference type="AlphaFoldDB" id="A0A078MTL9"/>
<sequence>MLTYRTLFTMHPRQPGAVVEEITQHFFRWLDEKGLESGAVKPNQETVVSENATVKWLVPDTGDLAGTQRLILTEKSPQGDWTSTLTVRDPVDGAPWFWMDVDGTKWAGAPRIVRALIDEYSCFDRGVKLTQKPVVVQAQQVDDLIRVLTRHGRRTLSFIAGSSPELPLKSWQEFVGRILRQTVGQASGYVLDPSATDLFNSKVGPAFAVRPGMLRTFLPELDVDDQQDAARHRFVTASSIAGQDSRRLGKTLSYKAREVAQETLLDENVRLIDRRLDDFAVRLPLPIRQAGVKPVQRTETAGADKAPTNNTPVVPGEVSGSPGEPMDRVPDSHGEASQAHLAEEAEIYLSLRSLVEEYSGRPASVDSVNTLTDLLEAGRGASALSTRLLSIVDQKSAALDEAAVEQARLRHLIEDLELDSGETWELLEAQYERTQAAQEAELRLRALLASAGADTDWASLDVPESPAFPAPSNFNSLVELVTDLPYLVFTGNKDVTAALDDHDAVGRWCAMTWSILLALNDYARMKAEGIDSPGVHSYLESAPAGGRTYPPGRHARDESESVKNNPTFRKPRVLPVPLDVDSSGEAFMGAHFRIAKHGLISPRLHYLDATGATGHIIVGYIGPHLPNTQTN</sequence>
<feature type="compositionally biased region" description="Basic and acidic residues" evidence="1">
    <location>
        <begin position="325"/>
        <end position="334"/>
    </location>
</feature>
<evidence type="ECO:0000313" key="2">
    <source>
        <dbReference type="EMBL" id="CEA09675.1"/>
    </source>
</evidence>
<feature type="region of interest" description="Disordered" evidence="1">
    <location>
        <begin position="543"/>
        <end position="568"/>
    </location>
</feature>
<accession>A0A078MTL9</accession>
<dbReference type="PATRIC" id="fig|1461584.3.peg.3022"/>